<protein>
    <recommendedName>
        <fullName evidence="4">T9SS type A sorting domain-containing protein</fullName>
    </recommendedName>
</protein>
<dbReference type="EMBL" id="CP034562">
    <property type="protein sequence ID" value="AZQ61091.1"/>
    <property type="molecule type" value="Genomic_DNA"/>
</dbReference>
<organism evidence="2 3">
    <name type="scientific">Flammeovirga pectinis</name>
    <dbReference type="NCBI Taxonomy" id="2494373"/>
    <lineage>
        <taxon>Bacteria</taxon>
        <taxon>Pseudomonadati</taxon>
        <taxon>Bacteroidota</taxon>
        <taxon>Cytophagia</taxon>
        <taxon>Cytophagales</taxon>
        <taxon>Flammeovirgaceae</taxon>
        <taxon>Flammeovirga</taxon>
    </lineage>
</organism>
<dbReference type="Proteomes" id="UP000267268">
    <property type="component" value="Chromosome 1"/>
</dbReference>
<evidence type="ECO:0008006" key="4">
    <source>
        <dbReference type="Google" id="ProtNLM"/>
    </source>
</evidence>
<evidence type="ECO:0000313" key="2">
    <source>
        <dbReference type="EMBL" id="AZQ61091.1"/>
    </source>
</evidence>
<evidence type="ECO:0000256" key="1">
    <source>
        <dbReference type="SAM" id="SignalP"/>
    </source>
</evidence>
<evidence type="ECO:0000313" key="3">
    <source>
        <dbReference type="Proteomes" id="UP000267268"/>
    </source>
</evidence>
<reference evidence="2 3" key="1">
    <citation type="submission" date="2018-12" db="EMBL/GenBank/DDBJ databases">
        <title>Flammeovirga pectinis sp. nov., isolated from the gut of the Korean scallop, Patinopecten yessoensis.</title>
        <authorList>
            <person name="Bae J.-W."/>
            <person name="Jeong Y.-S."/>
            <person name="Kang W."/>
        </authorList>
    </citation>
    <scope>NUCLEOTIDE SEQUENCE [LARGE SCALE GENOMIC DNA]</scope>
    <source>
        <strain evidence="2 3">L12M1</strain>
    </source>
</reference>
<sequence>MKQVYIFSIISIFFSLIAVSTNAQTNGTIDSLLMHSTIINGEGYYGNANRSFGDVVITQNGTETVDVEFTGNTQEGEGYVVINGDLILDENVILVVDENTLVLVKGNLIINGSDVLVDLEENAFLAVSGDIKGEGTAFMVESSSIYLKGKNTANINGISALPFEQLPLEGSQINEEQVLTIVMLELGLQEPKDMSYFEATVEGDQTLLVWGIKEEKEAVVYIIERSINGLEWEELGQVVSLGIDDQEYSFVDNDLENETYHYRLSKMDIAGLENELSQLSVLVEKQNKLEAKLFPNYLMAGQEVEVRVNGVNVGDNVEVIVENQQGQIVLELSEIVSDQYANIALHEMQKFPSGLYFISIHDGNNVTNTKALIR</sequence>
<name>A0A3Q9FNE0_9BACT</name>
<dbReference type="RefSeq" id="WP_126611179.1">
    <property type="nucleotide sequence ID" value="NZ_CP034562.1"/>
</dbReference>
<dbReference type="OrthoDB" id="937443at2"/>
<gene>
    <name evidence="2" type="ORF">EI427_02320</name>
</gene>
<dbReference type="KEGG" id="fll:EI427_02320"/>
<proteinExistence type="predicted"/>
<feature type="signal peptide" evidence="1">
    <location>
        <begin position="1"/>
        <end position="23"/>
    </location>
</feature>
<feature type="chain" id="PRO_5018547059" description="T9SS type A sorting domain-containing protein" evidence="1">
    <location>
        <begin position="24"/>
        <end position="374"/>
    </location>
</feature>
<dbReference type="AlphaFoldDB" id="A0A3Q9FNE0"/>
<keyword evidence="1" id="KW-0732">Signal</keyword>
<accession>A0A3Q9FNE0</accession>
<keyword evidence="3" id="KW-1185">Reference proteome</keyword>